<evidence type="ECO:0000313" key="7">
    <source>
        <dbReference type="EMBL" id="ACB76218.1"/>
    </source>
</evidence>
<dbReference type="EC" id="2.1.1.80" evidence="2"/>
<evidence type="ECO:0000313" key="8">
    <source>
        <dbReference type="Proteomes" id="UP000007013"/>
    </source>
</evidence>
<dbReference type="SUPFAM" id="SSF53335">
    <property type="entry name" value="S-adenosyl-L-methionine-dependent methyltransferases"/>
    <property type="match status" value="1"/>
</dbReference>
<dbReference type="AlphaFoldDB" id="B1ZY72"/>
<evidence type="ECO:0000256" key="2">
    <source>
        <dbReference type="ARBA" id="ARBA00012534"/>
    </source>
</evidence>
<organism evidence="7 8">
    <name type="scientific">Opitutus terrae (strain DSM 11246 / JCM 15787 / PB90-1)</name>
    <dbReference type="NCBI Taxonomy" id="452637"/>
    <lineage>
        <taxon>Bacteria</taxon>
        <taxon>Pseudomonadati</taxon>
        <taxon>Verrucomicrobiota</taxon>
        <taxon>Opitutia</taxon>
        <taxon>Opitutales</taxon>
        <taxon>Opitutaceae</taxon>
        <taxon>Opitutus</taxon>
    </lineage>
</organism>
<evidence type="ECO:0000256" key="5">
    <source>
        <dbReference type="ARBA" id="ARBA00022691"/>
    </source>
</evidence>
<dbReference type="SUPFAM" id="SSF47757">
    <property type="entry name" value="Chemotaxis receptor methyltransferase CheR, N-terminal domain"/>
    <property type="match status" value="1"/>
</dbReference>
<protein>
    <recommendedName>
        <fullName evidence="2">protein-glutamate O-methyltransferase</fullName>
        <ecNumber evidence="2">2.1.1.80</ecNumber>
    </recommendedName>
</protein>
<dbReference type="InterPro" id="IPR022641">
    <property type="entry name" value="CheR_N"/>
</dbReference>
<dbReference type="Pfam" id="PF01739">
    <property type="entry name" value="CheR"/>
    <property type="match status" value="1"/>
</dbReference>
<dbReference type="Gene3D" id="3.40.50.150">
    <property type="entry name" value="Vaccinia Virus protein VP39"/>
    <property type="match status" value="1"/>
</dbReference>
<sequence>MTTPRAPGDAAALLVSEPVPKLLRDLIHERTGLYFEPERFDTMLEKLQPRASALGCTSYLDYYYILKYDENGPEEWHRVLDAFSVQETYFWREFDQIRWLVDYVVPQWFSRHTEPLRIWSAACATGEEPYSIAMALQNGGWGHHPIEIIASDASEAALAKARAGIYRERSFRSLPPELRAKYFSPSPQGDVLNQEVRNKVEFRWANLMSPSDYPDLRDLQAVFCRNVFIYFSAAAITRVVAAMAVGLQPRSHLFVGASESLLKLTSDFELQEHQGVFVYVRKAGS</sequence>
<dbReference type="EMBL" id="CP001032">
    <property type="protein sequence ID" value="ACB76218.1"/>
    <property type="molecule type" value="Genomic_DNA"/>
</dbReference>
<dbReference type="Proteomes" id="UP000007013">
    <property type="component" value="Chromosome"/>
</dbReference>
<dbReference type="RefSeq" id="WP_012375753.1">
    <property type="nucleotide sequence ID" value="NC_010571.1"/>
</dbReference>
<evidence type="ECO:0000259" key="6">
    <source>
        <dbReference type="PROSITE" id="PS50123"/>
    </source>
</evidence>
<dbReference type="InterPro" id="IPR022642">
    <property type="entry name" value="CheR_C"/>
</dbReference>
<evidence type="ECO:0000256" key="1">
    <source>
        <dbReference type="ARBA" id="ARBA00001541"/>
    </source>
</evidence>
<keyword evidence="4 7" id="KW-0808">Transferase</keyword>
<dbReference type="eggNOG" id="COG1352">
    <property type="taxonomic scope" value="Bacteria"/>
</dbReference>
<reference evidence="7 8" key="1">
    <citation type="journal article" date="2011" name="J. Bacteriol.">
        <title>Genome sequence of the verrucomicrobium Opitutus terrae PB90-1, an abundant inhabitant of rice paddy soil ecosystems.</title>
        <authorList>
            <person name="van Passel M.W."/>
            <person name="Kant R."/>
            <person name="Palva A."/>
            <person name="Copeland A."/>
            <person name="Lucas S."/>
            <person name="Lapidus A."/>
            <person name="Glavina del Rio T."/>
            <person name="Pitluck S."/>
            <person name="Goltsman E."/>
            <person name="Clum A."/>
            <person name="Sun H."/>
            <person name="Schmutz J."/>
            <person name="Larimer F.W."/>
            <person name="Land M.L."/>
            <person name="Hauser L."/>
            <person name="Kyrpides N."/>
            <person name="Mikhailova N."/>
            <person name="Richardson P.P."/>
            <person name="Janssen P.H."/>
            <person name="de Vos W.M."/>
            <person name="Smidt H."/>
        </authorList>
    </citation>
    <scope>NUCLEOTIDE SEQUENCE [LARGE SCALE GENOMIC DNA]</scope>
    <source>
        <strain evidence="8">DSM 11246 / JCM 15787 / PB90-1</strain>
    </source>
</reference>
<dbReference type="PANTHER" id="PTHR24422">
    <property type="entry name" value="CHEMOTAXIS PROTEIN METHYLTRANSFERASE"/>
    <property type="match status" value="1"/>
</dbReference>
<dbReference type="InterPro" id="IPR029063">
    <property type="entry name" value="SAM-dependent_MTases_sf"/>
</dbReference>
<dbReference type="InterPro" id="IPR050903">
    <property type="entry name" value="Bact_Chemotaxis_MeTrfase"/>
</dbReference>
<dbReference type="Pfam" id="PF03705">
    <property type="entry name" value="CheR_N"/>
    <property type="match status" value="1"/>
</dbReference>
<dbReference type="InterPro" id="IPR036804">
    <property type="entry name" value="CheR_N_sf"/>
</dbReference>
<keyword evidence="5" id="KW-0949">S-adenosyl-L-methionine</keyword>
<keyword evidence="8" id="KW-1185">Reference proteome</keyword>
<dbReference type="SMART" id="SM00138">
    <property type="entry name" value="MeTrc"/>
    <property type="match status" value="1"/>
</dbReference>
<gene>
    <name evidence="7" type="ordered locus">Oter_2937</name>
</gene>
<dbReference type="OrthoDB" id="9816309at2"/>
<evidence type="ECO:0000256" key="4">
    <source>
        <dbReference type="ARBA" id="ARBA00022679"/>
    </source>
</evidence>
<evidence type="ECO:0000256" key="3">
    <source>
        <dbReference type="ARBA" id="ARBA00022603"/>
    </source>
</evidence>
<dbReference type="Gene3D" id="1.10.155.10">
    <property type="entry name" value="Chemotaxis receptor methyltransferase CheR, N-terminal domain"/>
    <property type="match status" value="1"/>
</dbReference>
<accession>B1ZY72</accession>
<dbReference type="HOGENOM" id="CLU_025854_0_1_0"/>
<dbReference type="PANTHER" id="PTHR24422:SF10">
    <property type="entry name" value="CHEMOTAXIS PROTEIN METHYLTRANSFERASE 2"/>
    <property type="match status" value="1"/>
</dbReference>
<feature type="domain" description="CheR-type methyltransferase" evidence="6">
    <location>
        <begin position="23"/>
        <end position="284"/>
    </location>
</feature>
<dbReference type="InterPro" id="IPR000780">
    <property type="entry name" value="CheR_MeTrfase"/>
</dbReference>
<dbReference type="GO" id="GO:0032259">
    <property type="term" value="P:methylation"/>
    <property type="evidence" value="ECO:0007669"/>
    <property type="project" value="UniProtKB-KW"/>
</dbReference>
<dbReference type="GO" id="GO:0008983">
    <property type="term" value="F:protein-glutamate O-methyltransferase activity"/>
    <property type="evidence" value="ECO:0007669"/>
    <property type="project" value="UniProtKB-EC"/>
</dbReference>
<proteinExistence type="predicted"/>
<dbReference type="PRINTS" id="PR00996">
    <property type="entry name" value="CHERMTFRASE"/>
</dbReference>
<keyword evidence="3 7" id="KW-0489">Methyltransferase</keyword>
<dbReference type="KEGG" id="ote:Oter_2937"/>
<comment type="catalytic activity">
    <reaction evidence="1">
        <text>L-glutamyl-[protein] + S-adenosyl-L-methionine = [protein]-L-glutamate 5-O-methyl ester + S-adenosyl-L-homocysteine</text>
        <dbReference type="Rhea" id="RHEA:24452"/>
        <dbReference type="Rhea" id="RHEA-COMP:10208"/>
        <dbReference type="Rhea" id="RHEA-COMP:10311"/>
        <dbReference type="ChEBI" id="CHEBI:29973"/>
        <dbReference type="ChEBI" id="CHEBI:57856"/>
        <dbReference type="ChEBI" id="CHEBI:59789"/>
        <dbReference type="ChEBI" id="CHEBI:82795"/>
        <dbReference type="EC" id="2.1.1.80"/>
    </reaction>
</comment>
<dbReference type="STRING" id="452637.Oter_2937"/>
<name>B1ZY72_OPITP</name>
<dbReference type="PROSITE" id="PS50123">
    <property type="entry name" value="CHER"/>
    <property type="match status" value="1"/>
</dbReference>